<dbReference type="Pfam" id="PF01936">
    <property type="entry name" value="NYN"/>
    <property type="match status" value="1"/>
</dbReference>
<accession>A0A9W4WKB4</accession>
<name>A0A9W4WKB4_9GLOM</name>
<dbReference type="Proteomes" id="UP001153678">
    <property type="component" value="Unassembled WGS sequence"/>
</dbReference>
<dbReference type="Gene3D" id="3.40.50.1010">
    <property type="entry name" value="5'-nuclease"/>
    <property type="match status" value="1"/>
</dbReference>
<keyword evidence="3" id="KW-1185">Reference proteome</keyword>
<organism evidence="2 3">
    <name type="scientific">Funneliformis geosporum</name>
    <dbReference type="NCBI Taxonomy" id="1117311"/>
    <lineage>
        <taxon>Eukaryota</taxon>
        <taxon>Fungi</taxon>
        <taxon>Fungi incertae sedis</taxon>
        <taxon>Mucoromycota</taxon>
        <taxon>Glomeromycotina</taxon>
        <taxon>Glomeromycetes</taxon>
        <taxon>Glomerales</taxon>
        <taxon>Glomeraceae</taxon>
        <taxon>Funneliformis</taxon>
    </lineage>
</organism>
<dbReference type="SUPFAM" id="SSF47769">
    <property type="entry name" value="SAM/Pointed domain"/>
    <property type="match status" value="1"/>
</dbReference>
<dbReference type="AlphaFoldDB" id="A0A9W4WKB4"/>
<dbReference type="Gene3D" id="1.10.150.50">
    <property type="entry name" value="Transcription Factor, Ets-1"/>
    <property type="match status" value="1"/>
</dbReference>
<dbReference type="InterPro" id="IPR013761">
    <property type="entry name" value="SAM/pointed_sf"/>
</dbReference>
<proteinExistence type="predicted"/>
<gene>
    <name evidence="2" type="ORF">FWILDA_LOCUS3364</name>
</gene>
<evidence type="ECO:0000313" key="3">
    <source>
        <dbReference type="Proteomes" id="UP001153678"/>
    </source>
</evidence>
<dbReference type="OrthoDB" id="2311180at2759"/>
<dbReference type="InterPro" id="IPR021139">
    <property type="entry name" value="NYN"/>
</dbReference>
<evidence type="ECO:0000259" key="1">
    <source>
        <dbReference type="Pfam" id="PF01936"/>
    </source>
</evidence>
<dbReference type="GO" id="GO:0004540">
    <property type="term" value="F:RNA nuclease activity"/>
    <property type="evidence" value="ECO:0007669"/>
    <property type="project" value="InterPro"/>
</dbReference>
<comment type="caution">
    <text evidence="2">The sequence shown here is derived from an EMBL/GenBank/DDBJ whole genome shotgun (WGS) entry which is preliminary data.</text>
</comment>
<sequence>MSKNKRKRGKCTTKSTRLTKKVTKWSSQKLGKFLKSKGINEEVIKIIIDKQKVDGSSFLGLTTVKLEKWGIPGGPAIKIENLVKEIQGGKRPITGEVFLLFDHSNLLEQGKETVKHEENLVDKPNLYIDYKRLQEKILDKRNLGDPSEIFCSCYSQSHDKKIDNLWNKRRKQGFVIKLIKQKPNSTREKKVDTSLIVRGMEILYTREPGILVIVAGDSDYTPLVQKALDKEWKVEIWFWSLGLSREYKSELSNKFGINYSLHLLDDEYKKFTYARSPESPREFTFEIEHKCVENLEDEDLLKIFVDLDLFGWWHWDNYNHLLVYVNTEKQRKEVKKTLKRFEECEEHENNENNKNLNLALDLDKNKLRENKFCYIT</sequence>
<dbReference type="EMBL" id="CAMKVN010000443">
    <property type="protein sequence ID" value="CAI2168000.1"/>
    <property type="molecule type" value="Genomic_DNA"/>
</dbReference>
<feature type="domain" description="NYN" evidence="1">
    <location>
        <begin position="121"/>
        <end position="238"/>
    </location>
</feature>
<evidence type="ECO:0000313" key="2">
    <source>
        <dbReference type="EMBL" id="CAI2168000.1"/>
    </source>
</evidence>
<protein>
    <submittedName>
        <fullName evidence="2">2475_t:CDS:1</fullName>
    </submittedName>
</protein>
<reference evidence="2" key="1">
    <citation type="submission" date="2022-08" db="EMBL/GenBank/DDBJ databases">
        <authorList>
            <person name="Kallberg Y."/>
            <person name="Tangrot J."/>
            <person name="Rosling A."/>
        </authorList>
    </citation>
    <scope>NUCLEOTIDE SEQUENCE</scope>
    <source>
        <strain evidence="2">Wild A</strain>
    </source>
</reference>